<gene>
    <name evidence="2" type="ORF">K6K41_10030</name>
</gene>
<sequence>MTKAGENHDGELIKLSSGYPFALTVQKLDAALVGKGFTVFATIDQKKAANSAGLDMPPTTLLVYGNPKGGTPLMVAAPDFALDLPLKVLVREEGDGQVTVVYQPAASLDGRHGLPAGLAAKLGAGEAVIAAAIKAPN</sequence>
<dbReference type="InterPro" id="IPR035923">
    <property type="entry name" value="TT1751-like_sf"/>
</dbReference>
<accession>A0A9E6RE34</accession>
<dbReference type="Pfam" id="PF03625">
    <property type="entry name" value="DUF302"/>
    <property type="match status" value="1"/>
</dbReference>
<dbReference type="Gene3D" id="3.30.310.70">
    <property type="entry name" value="TT1751-like domain"/>
    <property type="match status" value="1"/>
</dbReference>
<dbReference type="PANTHER" id="PTHR38342:SF2">
    <property type="entry name" value="INNER MEMBRANE OR EXPORTED"/>
    <property type="match status" value="1"/>
</dbReference>
<dbReference type="KEGG" id="cmet:K6K41_10030"/>
<keyword evidence="3" id="KW-1185">Reference proteome</keyword>
<feature type="domain" description="DUF302" evidence="1">
    <location>
        <begin position="43"/>
        <end position="103"/>
    </location>
</feature>
<dbReference type="EMBL" id="CP081869">
    <property type="protein sequence ID" value="QZO01689.1"/>
    <property type="molecule type" value="Genomic_DNA"/>
</dbReference>
<protein>
    <submittedName>
        <fullName evidence="2">DUF302 domain-containing protein</fullName>
    </submittedName>
</protein>
<name>A0A9E6RE34_9HYPH</name>
<dbReference type="AlphaFoldDB" id="A0A9E6RE34"/>
<evidence type="ECO:0000313" key="3">
    <source>
        <dbReference type="Proteomes" id="UP000825701"/>
    </source>
</evidence>
<dbReference type="RefSeq" id="WP_261405002.1">
    <property type="nucleotide sequence ID" value="NZ_CP081869.1"/>
</dbReference>
<dbReference type="CDD" id="cd14797">
    <property type="entry name" value="DUF302"/>
    <property type="match status" value="1"/>
</dbReference>
<dbReference type="SUPFAM" id="SSF103247">
    <property type="entry name" value="TT1751-like"/>
    <property type="match status" value="1"/>
</dbReference>
<dbReference type="PANTHER" id="PTHR38342">
    <property type="entry name" value="SLR5037 PROTEIN"/>
    <property type="match status" value="1"/>
</dbReference>
<proteinExistence type="predicted"/>
<organism evidence="2 3">
    <name type="scientific">Chenggangzhangella methanolivorans</name>
    <dbReference type="NCBI Taxonomy" id="1437009"/>
    <lineage>
        <taxon>Bacteria</taxon>
        <taxon>Pseudomonadati</taxon>
        <taxon>Pseudomonadota</taxon>
        <taxon>Alphaproteobacteria</taxon>
        <taxon>Hyphomicrobiales</taxon>
        <taxon>Methylopilaceae</taxon>
        <taxon>Chenggangzhangella</taxon>
    </lineage>
</organism>
<dbReference type="InterPro" id="IPR005180">
    <property type="entry name" value="DUF302"/>
</dbReference>
<dbReference type="Proteomes" id="UP000825701">
    <property type="component" value="Chromosome"/>
</dbReference>
<reference evidence="2" key="1">
    <citation type="submission" date="2021-08" db="EMBL/GenBank/DDBJ databases">
        <authorList>
            <person name="Zhang H."/>
            <person name="Xu M."/>
            <person name="Yu Z."/>
            <person name="Yang L."/>
            <person name="Cai Y."/>
        </authorList>
    </citation>
    <scope>NUCLEOTIDE SEQUENCE</scope>
    <source>
        <strain evidence="2">CHL1</strain>
    </source>
</reference>
<evidence type="ECO:0000259" key="1">
    <source>
        <dbReference type="Pfam" id="PF03625"/>
    </source>
</evidence>
<evidence type="ECO:0000313" key="2">
    <source>
        <dbReference type="EMBL" id="QZO01689.1"/>
    </source>
</evidence>